<dbReference type="EMBL" id="CT868074">
    <property type="protein sequence ID" value="CAK69996.1"/>
    <property type="molecule type" value="Genomic_DNA"/>
</dbReference>
<accession>A0CGS9</accession>
<dbReference type="RefSeq" id="XP_001437393.1">
    <property type="nucleotide sequence ID" value="XM_001437356.1"/>
</dbReference>
<reference evidence="2 3" key="1">
    <citation type="journal article" date="2006" name="Nature">
        <title>Global trends of whole-genome duplications revealed by the ciliate Paramecium tetraurelia.</title>
        <authorList>
            <consortium name="Genoscope"/>
            <person name="Aury J.-M."/>
            <person name="Jaillon O."/>
            <person name="Duret L."/>
            <person name="Noel B."/>
            <person name="Jubin C."/>
            <person name="Porcel B.M."/>
            <person name="Segurens B."/>
            <person name="Daubin V."/>
            <person name="Anthouard V."/>
            <person name="Aiach N."/>
            <person name="Arnaiz O."/>
            <person name="Billaut A."/>
            <person name="Beisson J."/>
            <person name="Blanc I."/>
            <person name="Bouhouche K."/>
            <person name="Camara F."/>
            <person name="Duharcourt S."/>
            <person name="Guigo R."/>
            <person name="Gogendeau D."/>
            <person name="Katinka M."/>
            <person name="Keller A.-M."/>
            <person name="Kissmehl R."/>
            <person name="Klotz C."/>
            <person name="Koll F."/>
            <person name="Le Moue A."/>
            <person name="Lepere C."/>
            <person name="Malinsky S."/>
            <person name="Nowacki M."/>
            <person name="Nowak J.K."/>
            <person name="Plattner H."/>
            <person name="Poulain J."/>
            <person name="Ruiz F."/>
            <person name="Serrano V."/>
            <person name="Zagulski M."/>
            <person name="Dessen P."/>
            <person name="Betermier M."/>
            <person name="Weissenbach J."/>
            <person name="Scarpelli C."/>
            <person name="Schachter V."/>
            <person name="Sperling L."/>
            <person name="Meyer E."/>
            <person name="Cohen J."/>
            <person name="Wincker P."/>
        </authorList>
    </citation>
    <scope>NUCLEOTIDE SEQUENCE [LARGE SCALE GENOMIC DNA]</scope>
    <source>
        <strain evidence="2 3">Stock d4-2</strain>
    </source>
</reference>
<organism evidence="2 3">
    <name type="scientific">Paramecium tetraurelia</name>
    <dbReference type="NCBI Taxonomy" id="5888"/>
    <lineage>
        <taxon>Eukaryota</taxon>
        <taxon>Sar</taxon>
        <taxon>Alveolata</taxon>
        <taxon>Ciliophora</taxon>
        <taxon>Intramacronucleata</taxon>
        <taxon>Oligohymenophorea</taxon>
        <taxon>Peniculida</taxon>
        <taxon>Parameciidae</taxon>
        <taxon>Paramecium</taxon>
    </lineage>
</organism>
<gene>
    <name evidence="2" type="ORF">GSPATT00007436001</name>
</gene>
<dbReference type="HOGENOM" id="CLU_338738_0_0_1"/>
<proteinExistence type="predicted"/>
<dbReference type="AlphaFoldDB" id="A0CGS9"/>
<dbReference type="KEGG" id="ptm:GSPATT00007436001"/>
<keyword evidence="1" id="KW-0472">Membrane</keyword>
<evidence type="ECO:0000313" key="3">
    <source>
        <dbReference type="Proteomes" id="UP000000600"/>
    </source>
</evidence>
<sequence>MDPCVTMEDFFKNNLTLYTPKFCYQAIGVPDYVTLPQNETGVLILHDFISLLNHYSLALDVSYSGMIQISSVSKTKYFSQFPICLLLPWFDITSLPWYQNHLQITQENQQEGFIFSPLNDFFITKIKEMSITSSLYHDGQMIGIIREGLIISEYLIPYVPYNVLLLDQEGLVVYFNIEQLRNKTDYFYIYDQNVTGFNTTDWEEMIQFSNQREKVILVLENKLQQEKVNVYSLEVLKNNFTLIVYTNITTKVDQQNKSTAIRETSFFNFTISFFAQIFLGFIAIILQIFVLLIVFKPLRQFNSIIKKYKLYQGNNVNSEIFKMIHNHTNKSDALTTLQNKILNFSQILSERQGKKCEMCKIWEAFAYNENDAQLNLDQVKKQIQQLQNGMQEFEPKMNQMTINNIFMNQKKQREALRKQRNENEFRISRFLPNFCQKGKISSILLSFHTSIEQSSKMILNNDELMMKVYKNQQNKHALLLLSNISASESSNSVDRLIKEQYLHLKFLEIIQSKQSNIYQLQYACEGLTNLLNSKINIQSELIDLLNQDLITSIIKLREQIDENQLIDKDSMLYLCLSILIKIQTYQLQNYVSKPQLIDLFIMNINWFERNIQVSCENIILICSDIEGLVDLIDDQKLNSIVDCAIYSLQNRQYDTTYWILTALNTLVAFSYCDQKILGIAKNSKVTSLLKMIFERIQEQQIFLLEVSLEFIYKSLQFSGVEIRFCFLKYLKEIQDLIEFKVQNSLLVLCSFILVILCEQLDQEESGHIISLQFEILLHLNEQHLTDEIIEILTNIWNLLDQNIYKLSRKQKVLLEMLSESKNEMISQLAINMTGIQNSIS</sequence>
<dbReference type="InParanoid" id="A0CGS9"/>
<keyword evidence="3" id="KW-1185">Reference proteome</keyword>
<dbReference type="GeneID" id="5023178"/>
<evidence type="ECO:0008006" key="4">
    <source>
        <dbReference type="Google" id="ProtNLM"/>
    </source>
</evidence>
<evidence type="ECO:0000313" key="2">
    <source>
        <dbReference type="EMBL" id="CAK69996.1"/>
    </source>
</evidence>
<name>A0CGS9_PARTE</name>
<protein>
    <recommendedName>
        <fullName evidence="4">Transmembrane protein</fullName>
    </recommendedName>
</protein>
<keyword evidence="1" id="KW-0812">Transmembrane</keyword>
<dbReference type="OrthoDB" id="299694at2759"/>
<dbReference type="Proteomes" id="UP000000600">
    <property type="component" value="Unassembled WGS sequence"/>
</dbReference>
<feature type="transmembrane region" description="Helical" evidence="1">
    <location>
        <begin position="273"/>
        <end position="295"/>
    </location>
</feature>
<evidence type="ECO:0000256" key="1">
    <source>
        <dbReference type="SAM" id="Phobius"/>
    </source>
</evidence>
<keyword evidence="1" id="KW-1133">Transmembrane helix</keyword>